<dbReference type="AlphaFoldDB" id="A0A381NPX5"/>
<evidence type="ECO:0000256" key="1">
    <source>
        <dbReference type="SAM" id="Phobius"/>
    </source>
</evidence>
<sequence length="51" mass="5914">MLGVIIYLFFLTVLFLLWQYSRGEKLGSRLGLLAGIWGVVIVFYILMVMIF</sequence>
<accession>A0A381NPX5</accession>
<feature type="transmembrane region" description="Helical" evidence="1">
    <location>
        <begin position="33"/>
        <end position="50"/>
    </location>
</feature>
<name>A0A381NPX5_9ZZZZ</name>
<keyword evidence="1" id="KW-0812">Transmembrane</keyword>
<keyword evidence="1" id="KW-1133">Transmembrane helix</keyword>
<protein>
    <submittedName>
        <fullName evidence="2">Uncharacterized protein</fullName>
    </submittedName>
</protein>
<dbReference type="EMBL" id="UINC01000449">
    <property type="protein sequence ID" value="SUZ55583.1"/>
    <property type="molecule type" value="Genomic_DNA"/>
</dbReference>
<keyword evidence="1" id="KW-0472">Membrane</keyword>
<evidence type="ECO:0000313" key="2">
    <source>
        <dbReference type="EMBL" id="SUZ55583.1"/>
    </source>
</evidence>
<proteinExistence type="predicted"/>
<organism evidence="2">
    <name type="scientific">marine metagenome</name>
    <dbReference type="NCBI Taxonomy" id="408172"/>
    <lineage>
        <taxon>unclassified sequences</taxon>
        <taxon>metagenomes</taxon>
        <taxon>ecological metagenomes</taxon>
    </lineage>
</organism>
<gene>
    <name evidence="2" type="ORF">METZ01_LOCUS8437</name>
</gene>
<reference evidence="2" key="1">
    <citation type="submission" date="2018-05" db="EMBL/GenBank/DDBJ databases">
        <authorList>
            <person name="Lanie J.A."/>
            <person name="Ng W.-L."/>
            <person name="Kazmierczak K.M."/>
            <person name="Andrzejewski T.M."/>
            <person name="Davidsen T.M."/>
            <person name="Wayne K.J."/>
            <person name="Tettelin H."/>
            <person name="Glass J.I."/>
            <person name="Rusch D."/>
            <person name="Podicherti R."/>
            <person name="Tsui H.-C.T."/>
            <person name="Winkler M.E."/>
        </authorList>
    </citation>
    <scope>NUCLEOTIDE SEQUENCE</scope>
</reference>